<dbReference type="Proteomes" id="UP001189429">
    <property type="component" value="Unassembled WGS sequence"/>
</dbReference>
<evidence type="ECO:0000256" key="1">
    <source>
        <dbReference type="SAM" id="MobiDB-lite"/>
    </source>
</evidence>
<evidence type="ECO:0000313" key="2">
    <source>
        <dbReference type="EMBL" id="CAK0876432.1"/>
    </source>
</evidence>
<protein>
    <submittedName>
        <fullName evidence="2">Uncharacterized protein</fullName>
    </submittedName>
</protein>
<dbReference type="EMBL" id="CAUYUJ010017626">
    <property type="protein sequence ID" value="CAK0876432.1"/>
    <property type="molecule type" value="Genomic_DNA"/>
</dbReference>
<comment type="caution">
    <text evidence="2">The sequence shown here is derived from an EMBL/GenBank/DDBJ whole genome shotgun (WGS) entry which is preliminary data.</text>
</comment>
<feature type="compositionally biased region" description="Basic and acidic residues" evidence="1">
    <location>
        <begin position="115"/>
        <end position="129"/>
    </location>
</feature>
<gene>
    <name evidence="2" type="ORF">PCOR1329_LOCUS60803</name>
</gene>
<feature type="compositionally biased region" description="Basic and acidic residues" evidence="1">
    <location>
        <begin position="94"/>
        <end position="104"/>
    </location>
</feature>
<name>A0ABN9VVS2_9DINO</name>
<evidence type="ECO:0000313" key="3">
    <source>
        <dbReference type="Proteomes" id="UP001189429"/>
    </source>
</evidence>
<feature type="compositionally biased region" description="Basic and acidic residues" evidence="1">
    <location>
        <begin position="271"/>
        <end position="293"/>
    </location>
</feature>
<feature type="non-terminal residue" evidence="2">
    <location>
        <position position="1"/>
    </location>
</feature>
<reference evidence="2" key="1">
    <citation type="submission" date="2023-10" db="EMBL/GenBank/DDBJ databases">
        <authorList>
            <person name="Chen Y."/>
            <person name="Shah S."/>
            <person name="Dougan E. K."/>
            <person name="Thang M."/>
            <person name="Chan C."/>
        </authorList>
    </citation>
    <scope>NUCLEOTIDE SEQUENCE [LARGE SCALE GENOMIC DNA]</scope>
</reference>
<sequence length="305" mass="33151">LPIRANPLDAHPYPLHCYSALPTNPVNSLAERAKGVLRWSRILLIRARAGPPLGCPERGPGQVPNRSWPGPSRLPGALHERFKGPPTESNMVRDGPRAIEDRGGGRGSPAQPERATGERRGRGHPEPHGHERRARGGLEPASNESNSCLLVLSGPCLPCQRHWDRTPRAGPRPRGRCRREGRSAGACAYVFSNYSCLRRAGGDCQRKQLLPTEQLREELQLWTGGVGHTLAGSRDAWIARAGARAADRGKHVPPQSMGPTPPDVATKARRSCMEAEEVRGKGRRGGEERRLDVETLDTLDGNSAG</sequence>
<organism evidence="2 3">
    <name type="scientific">Prorocentrum cordatum</name>
    <dbReference type="NCBI Taxonomy" id="2364126"/>
    <lineage>
        <taxon>Eukaryota</taxon>
        <taxon>Sar</taxon>
        <taxon>Alveolata</taxon>
        <taxon>Dinophyceae</taxon>
        <taxon>Prorocentrales</taxon>
        <taxon>Prorocentraceae</taxon>
        <taxon>Prorocentrum</taxon>
    </lineage>
</organism>
<accession>A0ABN9VVS2</accession>
<keyword evidence="3" id="KW-1185">Reference proteome</keyword>
<feature type="region of interest" description="Disordered" evidence="1">
    <location>
        <begin position="50"/>
        <end position="144"/>
    </location>
</feature>
<proteinExistence type="predicted"/>
<feature type="region of interest" description="Disordered" evidence="1">
    <location>
        <begin position="244"/>
        <end position="305"/>
    </location>
</feature>